<evidence type="ECO:0000313" key="1">
    <source>
        <dbReference type="EMBL" id="QGF21200.1"/>
    </source>
</evidence>
<accession>A0ABX6D3H4</accession>
<sequence>MLMKAGLLSMSLKVNTGYMSRYSGREFKWDGEQVWTRLRRYLAAGGWLASTAVYDA</sequence>
<dbReference type="Proteomes" id="UP000397058">
    <property type="component" value="Segment"/>
</dbReference>
<reference evidence="1 2" key="1">
    <citation type="submission" date="2019-10" db="EMBL/GenBank/DDBJ databases">
        <authorList>
            <person name="Kumar P."/>
            <person name="Meghvansi M.K."/>
            <person name="Kamboj D.V."/>
        </authorList>
    </citation>
    <scope>NUCLEOTIDE SEQUENCE [LARGE SCALE GENOMIC DNA]</scope>
</reference>
<name>A0ABX6D3H4_9CAUD</name>
<organism evidence="1 2">
    <name type="scientific">Citrobacter phage HCF1</name>
    <dbReference type="NCBI Taxonomy" id="2849700"/>
    <lineage>
        <taxon>Viruses</taxon>
        <taxon>Duplodnaviria</taxon>
        <taxon>Heunggongvirae</taxon>
        <taxon>Uroviricota</taxon>
        <taxon>Caudoviricetes</taxon>
        <taxon>Drexlerviridae</taxon>
        <taxon>Hicfunavirus</taxon>
        <taxon>Hicfunavirus HCF1</taxon>
    </lineage>
</organism>
<keyword evidence="2" id="KW-1185">Reference proteome</keyword>
<dbReference type="EMBL" id="MN545971">
    <property type="protein sequence ID" value="QGF21200.1"/>
    <property type="molecule type" value="Genomic_DNA"/>
</dbReference>
<evidence type="ECO:0000313" key="2">
    <source>
        <dbReference type="Proteomes" id="UP000397058"/>
    </source>
</evidence>
<protein>
    <submittedName>
        <fullName evidence="1">Uncharacterized protein</fullName>
    </submittedName>
</protein>
<gene>
    <name evidence="1" type="ORF">HCF1_01</name>
</gene>
<proteinExistence type="predicted"/>